<keyword evidence="1" id="KW-0812">Transmembrane</keyword>
<evidence type="ECO:0000313" key="3">
    <source>
        <dbReference type="Proteomes" id="UP000584642"/>
    </source>
</evidence>
<name>A0ABX2T8B5_9PROT</name>
<organism evidence="2 3">
    <name type="scientific">Azospirillum oleiclasticum</name>
    <dbReference type="NCBI Taxonomy" id="2735135"/>
    <lineage>
        <taxon>Bacteria</taxon>
        <taxon>Pseudomonadati</taxon>
        <taxon>Pseudomonadota</taxon>
        <taxon>Alphaproteobacteria</taxon>
        <taxon>Rhodospirillales</taxon>
        <taxon>Azospirillaceae</taxon>
        <taxon>Azospirillum</taxon>
    </lineage>
</organism>
<sequence length="142" mass="15430">MSEQSGSRDLPIDPKRDAAGVSRLEWIVAAIGLLLVSGSIAYLIHTGLTKDGTPPDVVVSVDQVLPGEQGFRVLLSARNSGGRTAEEVEIEGRLTDGGRTIETSAVTLDFLPAESRRKATIAFRNDPRRYQLELRALGYREP</sequence>
<dbReference type="EMBL" id="JABFDB010000001">
    <property type="protein sequence ID" value="NYZ18920.1"/>
    <property type="molecule type" value="Genomic_DNA"/>
</dbReference>
<dbReference type="RefSeq" id="WP_180280617.1">
    <property type="nucleotide sequence ID" value="NZ_JABFDB010000001.1"/>
</dbReference>
<dbReference type="Proteomes" id="UP000584642">
    <property type="component" value="Unassembled WGS sequence"/>
</dbReference>
<reference evidence="2 3" key="1">
    <citation type="submission" date="2020-05" db="EMBL/GenBank/DDBJ databases">
        <title>Azospirillum oleiclasticum sp. nov, a nitrogen-fixing and heavy crude oil-emulsifying bacterium isolated from the crude oil of Yumen Oilfield.</title>
        <authorList>
            <person name="Wu D."/>
            <person name="Cai M."/>
            <person name="Zhang X."/>
        </authorList>
    </citation>
    <scope>NUCLEOTIDE SEQUENCE [LARGE SCALE GENOMIC DNA]</scope>
    <source>
        <strain evidence="2 3">ROY-1-1-2</strain>
    </source>
</reference>
<proteinExistence type="predicted"/>
<evidence type="ECO:0000256" key="1">
    <source>
        <dbReference type="SAM" id="Phobius"/>
    </source>
</evidence>
<dbReference type="InterPro" id="IPR013417">
    <property type="entry name" value="CHP02588"/>
</dbReference>
<keyword evidence="3" id="KW-1185">Reference proteome</keyword>
<comment type="caution">
    <text evidence="2">The sequence shown here is derived from an EMBL/GenBank/DDBJ whole genome shotgun (WGS) entry which is preliminary data.</text>
</comment>
<dbReference type="NCBIfam" id="TIGR02588">
    <property type="entry name" value="TIGR02588 family protein"/>
    <property type="match status" value="1"/>
</dbReference>
<keyword evidence="1" id="KW-0472">Membrane</keyword>
<gene>
    <name evidence="2" type="ORF">HND93_04290</name>
</gene>
<keyword evidence="1" id="KW-1133">Transmembrane helix</keyword>
<protein>
    <submittedName>
        <fullName evidence="2">TIGR02588 family protein</fullName>
    </submittedName>
</protein>
<feature type="transmembrane region" description="Helical" evidence="1">
    <location>
        <begin position="26"/>
        <end position="44"/>
    </location>
</feature>
<accession>A0ABX2T8B5</accession>
<evidence type="ECO:0000313" key="2">
    <source>
        <dbReference type="EMBL" id="NYZ18920.1"/>
    </source>
</evidence>